<accession>A0A8J3LBU4</accession>
<dbReference type="Pfam" id="PF19463">
    <property type="entry name" value="DUF6000"/>
    <property type="match status" value="1"/>
</dbReference>
<proteinExistence type="predicted"/>
<organism evidence="1 2">
    <name type="scientific">Catellatospora methionotrophica</name>
    <dbReference type="NCBI Taxonomy" id="121620"/>
    <lineage>
        <taxon>Bacteria</taxon>
        <taxon>Bacillati</taxon>
        <taxon>Actinomycetota</taxon>
        <taxon>Actinomycetes</taxon>
        <taxon>Micromonosporales</taxon>
        <taxon>Micromonosporaceae</taxon>
        <taxon>Catellatospora</taxon>
    </lineage>
</organism>
<protein>
    <submittedName>
        <fullName evidence="1">Uncharacterized protein</fullName>
    </submittedName>
</protein>
<dbReference type="InterPro" id="IPR046042">
    <property type="entry name" value="DUF6000"/>
</dbReference>
<gene>
    <name evidence="1" type="ORF">Cme02nite_04880</name>
</gene>
<keyword evidence="2" id="KW-1185">Reference proteome</keyword>
<evidence type="ECO:0000313" key="1">
    <source>
        <dbReference type="EMBL" id="GIG12156.1"/>
    </source>
</evidence>
<sequence length="202" mass="22242">MGEASDLTAAHAPFRPYVMGPGQTDRRYLKLLGGGSFVDNLPDGQAAEMMRGLWVDARRITDGELTAMLLLRDWRPRLSAAWLIGLDLRTRFRDRLGELLLESGSAHAGKGYAFALARFAEPADIGILTGYLERYLPTDLPYDQGYVLAVLLDLDSRLGTDHAARFVDPAGPWWRNWLPTDGSTGFGDRVARVYALAEATSG</sequence>
<evidence type="ECO:0000313" key="2">
    <source>
        <dbReference type="Proteomes" id="UP000660339"/>
    </source>
</evidence>
<reference evidence="1" key="1">
    <citation type="submission" date="2021-01" db="EMBL/GenBank/DDBJ databases">
        <title>Whole genome shotgun sequence of Catellatospora methionotrophica NBRC 14553.</title>
        <authorList>
            <person name="Komaki H."/>
            <person name="Tamura T."/>
        </authorList>
    </citation>
    <scope>NUCLEOTIDE SEQUENCE</scope>
    <source>
        <strain evidence="1">NBRC 14553</strain>
    </source>
</reference>
<dbReference type="AlphaFoldDB" id="A0A8J3LBU4"/>
<dbReference type="Proteomes" id="UP000660339">
    <property type="component" value="Unassembled WGS sequence"/>
</dbReference>
<comment type="caution">
    <text evidence="1">The sequence shown here is derived from an EMBL/GenBank/DDBJ whole genome shotgun (WGS) entry which is preliminary data.</text>
</comment>
<dbReference type="RefSeq" id="WP_166380297.1">
    <property type="nucleotide sequence ID" value="NZ_BAAATT010000011.1"/>
</dbReference>
<name>A0A8J3LBU4_9ACTN</name>
<dbReference type="EMBL" id="BONJ01000001">
    <property type="protein sequence ID" value="GIG12156.1"/>
    <property type="molecule type" value="Genomic_DNA"/>
</dbReference>